<dbReference type="InterPro" id="IPR051681">
    <property type="entry name" value="Ser/Thr_Kinases-Pseudokinases"/>
</dbReference>
<feature type="compositionally biased region" description="Basic and acidic residues" evidence="2">
    <location>
        <begin position="510"/>
        <end position="519"/>
    </location>
</feature>
<feature type="compositionally biased region" description="Polar residues" evidence="2">
    <location>
        <begin position="489"/>
        <end position="509"/>
    </location>
</feature>
<dbReference type="SMART" id="SM00220">
    <property type="entry name" value="S_TKc"/>
    <property type="match status" value="1"/>
</dbReference>
<feature type="region of interest" description="Disordered" evidence="2">
    <location>
        <begin position="489"/>
        <end position="526"/>
    </location>
</feature>
<protein>
    <recommendedName>
        <fullName evidence="3">Protein kinase domain-containing protein</fullName>
    </recommendedName>
</protein>
<feature type="region of interest" description="Disordered" evidence="2">
    <location>
        <begin position="389"/>
        <end position="465"/>
    </location>
</feature>
<evidence type="ECO:0000313" key="5">
    <source>
        <dbReference type="Proteomes" id="UP000054217"/>
    </source>
</evidence>
<accession>A0A0C3PKM4</accession>
<evidence type="ECO:0000256" key="2">
    <source>
        <dbReference type="SAM" id="MobiDB-lite"/>
    </source>
</evidence>
<dbReference type="SUPFAM" id="SSF56112">
    <property type="entry name" value="Protein kinase-like (PK-like)"/>
    <property type="match status" value="1"/>
</dbReference>
<feature type="compositionally biased region" description="Basic and acidic residues" evidence="2">
    <location>
        <begin position="439"/>
        <end position="454"/>
    </location>
</feature>
<sequence length="850" mass="93847">MEQHCYLPDGAHQQQEMERPSELQELADRASRYSIDLTNRISRNSGRVLPGGSALVYRGTLIPDGTEVAIKTFRCTRSSKADLKHIFREVHVWSKLRHENVVRMLGISTEFDSTVSIISEWMPLGDAHAYIQDTTNDPRPLLQDIASGLDYLHSHELGPIVHGDLKGLNVLVSSDHRALLSDFGLATLSTSTFTMTVDIKRGGSCHWMAPELLDECPASMESDVWSYGMTALELFTRAVPYPNCRSSANVLGMLMKRKLPPRPAEESTQFRLTDTWWEICMSCWQSDPSLRPTMKDIAKKVKAGISQASPALTLPHKASTSAHPISNEACQYTNPVTSSVAVSYTTTGRALESSALMKTAPEYPASTADTNNPLSSTGSLTCVTTIRQTPPIADDNDSINPKGNNVKDNSQPTATAKMPQPAGFPLQLKNHLSPLGSTSEDKSLPPPLPDREALGSEAARSDSVIGQASESLDLMKTALQDLAADTNMSPSVSLTSNSGTLQTPPTAKNDSVKPKRNNTEEDAQPKCAMESQMSLLASTLGEGSQSVDIREISTTDIIVGLMGPPGSGKSSFVAKALGSTDKGIGHHLWSLTSEIEVTRCTVERSSVVLIEFLGFDDTWRSDLMTLEMISHWLNKGYQHGIMLSAILYFHRIVDSHMGGNSLKNLRVFQNLCGKNAMPKVVLVTTAWDEVHREFGEETLAMLKDSYWKTMISQGCTTFRHMNTQESAVQLLNSIVQRGWAQEKVQLQEEIIDRKLELHETAAGRVLCPTSTLGDLARRRMEVLRRIRDETKEADQRTAEDLWKEYAQVKAQLDSDLTQVRALRMPLRPRLNETIRAAWRSELIIPLLPAV</sequence>
<keyword evidence="5" id="KW-1185">Reference proteome</keyword>
<dbReference type="InterPro" id="IPR000719">
    <property type="entry name" value="Prot_kinase_dom"/>
</dbReference>
<dbReference type="OrthoDB" id="2628061at2759"/>
<dbReference type="PROSITE" id="PS50011">
    <property type="entry name" value="PROTEIN_KINASE_DOM"/>
    <property type="match status" value="1"/>
</dbReference>
<dbReference type="InParanoid" id="A0A0C3PKM4"/>
<comment type="similarity">
    <text evidence="1">Belongs to the protein kinase superfamily. TKL Ser/Thr protein kinase family. ROCO subfamily.</text>
</comment>
<dbReference type="SUPFAM" id="SSF52540">
    <property type="entry name" value="P-loop containing nucleoside triphosphate hydrolases"/>
    <property type="match status" value="1"/>
</dbReference>
<evidence type="ECO:0000256" key="1">
    <source>
        <dbReference type="ARBA" id="ARBA00008171"/>
    </source>
</evidence>
<evidence type="ECO:0000313" key="4">
    <source>
        <dbReference type="EMBL" id="KIO08794.1"/>
    </source>
</evidence>
<dbReference type="InterPro" id="IPR008271">
    <property type="entry name" value="Ser/Thr_kinase_AS"/>
</dbReference>
<proteinExistence type="inferred from homology"/>
<gene>
    <name evidence="4" type="ORF">M404DRAFT_22651</name>
</gene>
<dbReference type="STRING" id="870435.A0A0C3PKM4"/>
<dbReference type="PANTHER" id="PTHR44329">
    <property type="entry name" value="SERINE/THREONINE-PROTEIN KINASE TNNI3K-RELATED"/>
    <property type="match status" value="1"/>
</dbReference>
<evidence type="ECO:0000259" key="3">
    <source>
        <dbReference type="PROSITE" id="PS50011"/>
    </source>
</evidence>
<dbReference type="GO" id="GO:0004674">
    <property type="term" value="F:protein serine/threonine kinase activity"/>
    <property type="evidence" value="ECO:0007669"/>
    <property type="project" value="TreeGrafter"/>
</dbReference>
<dbReference type="GO" id="GO:0005524">
    <property type="term" value="F:ATP binding"/>
    <property type="evidence" value="ECO:0007669"/>
    <property type="project" value="InterPro"/>
</dbReference>
<reference evidence="4 5" key="1">
    <citation type="submission" date="2014-04" db="EMBL/GenBank/DDBJ databases">
        <authorList>
            <consortium name="DOE Joint Genome Institute"/>
            <person name="Kuo A."/>
            <person name="Kohler A."/>
            <person name="Costa M.D."/>
            <person name="Nagy L.G."/>
            <person name="Floudas D."/>
            <person name="Copeland A."/>
            <person name="Barry K.W."/>
            <person name="Cichocki N."/>
            <person name="Veneault-Fourrey C."/>
            <person name="LaButti K."/>
            <person name="Lindquist E.A."/>
            <person name="Lipzen A."/>
            <person name="Lundell T."/>
            <person name="Morin E."/>
            <person name="Murat C."/>
            <person name="Sun H."/>
            <person name="Tunlid A."/>
            <person name="Henrissat B."/>
            <person name="Grigoriev I.V."/>
            <person name="Hibbett D.S."/>
            <person name="Martin F."/>
            <person name="Nordberg H.P."/>
            <person name="Cantor M.N."/>
            <person name="Hua S.X."/>
        </authorList>
    </citation>
    <scope>NUCLEOTIDE SEQUENCE [LARGE SCALE GENOMIC DNA]</scope>
    <source>
        <strain evidence="4 5">Marx 270</strain>
    </source>
</reference>
<name>A0A0C3PKM4_PISTI</name>
<dbReference type="HOGENOM" id="CLU_335584_0_0_1"/>
<dbReference type="AlphaFoldDB" id="A0A0C3PKM4"/>
<dbReference type="Gene3D" id="1.10.510.10">
    <property type="entry name" value="Transferase(Phosphotransferase) domain 1"/>
    <property type="match status" value="1"/>
</dbReference>
<feature type="domain" description="Protein kinase" evidence="3">
    <location>
        <begin position="42"/>
        <end position="312"/>
    </location>
</feature>
<feature type="compositionally biased region" description="Polar residues" evidence="2">
    <location>
        <begin position="398"/>
        <end position="414"/>
    </location>
</feature>
<organism evidence="4 5">
    <name type="scientific">Pisolithus tinctorius Marx 270</name>
    <dbReference type="NCBI Taxonomy" id="870435"/>
    <lineage>
        <taxon>Eukaryota</taxon>
        <taxon>Fungi</taxon>
        <taxon>Dikarya</taxon>
        <taxon>Basidiomycota</taxon>
        <taxon>Agaricomycotina</taxon>
        <taxon>Agaricomycetes</taxon>
        <taxon>Agaricomycetidae</taxon>
        <taxon>Boletales</taxon>
        <taxon>Sclerodermatineae</taxon>
        <taxon>Pisolithaceae</taxon>
        <taxon>Pisolithus</taxon>
    </lineage>
</organism>
<dbReference type="InterPro" id="IPR027417">
    <property type="entry name" value="P-loop_NTPase"/>
</dbReference>
<dbReference type="Pfam" id="PF07714">
    <property type="entry name" value="PK_Tyr_Ser-Thr"/>
    <property type="match status" value="1"/>
</dbReference>
<reference evidence="5" key="2">
    <citation type="submission" date="2015-01" db="EMBL/GenBank/DDBJ databases">
        <title>Evolutionary Origins and Diversification of the Mycorrhizal Mutualists.</title>
        <authorList>
            <consortium name="DOE Joint Genome Institute"/>
            <consortium name="Mycorrhizal Genomics Consortium"/>
            <person name="Kohler A."/>
            <person name="Kuo A."/>
            <person name="Nagy L.G."/>
            <person name="Floudas D."/>
            <person name="Copeland A."/>
            <person name="Barry K.W."/>
            <person name="Cichocki N."/>
            <person name="Veneault-Fourrey C."/>
            <person name="LaButti K."/>
            <person name="Lindquist E.A."/>
            <person name="Lipzen A."/>
            <person name="Lundell T."/>
            <person name="Morin E."/>
            <person name="Murat C."/>
            <person name="Riley R."/>
            <person name="Ohm R."/>
            <person name="Sun H."/>
            <person name="Tunlid A."/>
            <person name="Henrissat B."/>
            <person name="Grigoriev I.V."/>
            <person name="Hibbett D.S."/>
            <person name="Martin F."/>
        </authorList>
    </citation>
    <scope>NUCLEOTIDE SEQUENCE [LARGE SCALE GENOMIC DNA]</scope>
    <source>
        <strain evidence="5">Marx 270</strain>
    </source>
</reference>
<dbReference type="Proteomes" id="UP000054217">
    <property type="component" value="Unassembled WGS sequence"/>
</dbReference>
<dbReference type="InterPro" id="IPR011009">
    <property type="entry name" value="Kinase-like_dom_sf"/>
</dbReference>
<dbReference type="InterPro" id="IPR001245">
    <property type="entry name" value="Ser-Thr/Tyr_kinase_cat_dom"/>
</dbReference>
<dbReference type="PROSITE" id="PS00108">
    <property type="entry name" value="PROTEIN_KINASE_ST"/>
    <property type="match status" value="1"/>
</dbReference>
<dbReference type="Gene3D" id="3.40.50.300">
    <property type="entry name" value="P-loop containing nucleotide triphosphate hydrolases"/>
    <property type="match status" value="1"/>
</dbReference>
<dbReference type="EMBL" id="KN831956">
    <property type="protein sequence ID" value="KIO08794.1"/>
    <property type="molecule type" value="Genomic_DNA"/>
</dbReference>